<gene>
    <name evidence="2" type="ORF">OCC_01719</name>
</gene>
<sequence length="622" mass="71585">MKGKGIAVIFLLLFYAFPATAFEYYIHGTGKIIDDPQQAVSPKIQEIPVTYVVGPDSEGYLYGVEYKKLRHERRKILKSRDGIVWELIYEHRTEIKSLYLWKGILFFSDANGSVFMKNGEEFEEVLRLDKGKYAIWWSWAGNEEFLLIGEYGTKSNSAKVYRSFDGRHFEVFFDIKDHYNVKDDGCHIHLVSIDPYDGTVYIGVGDNPPYRGLYIYKNGRWMFRNTNNHILNTIMNSGPLAATYDEKRVLFYSDNFPQIVEYNKEKDELKPLAAWFGEYYKGEMKFYDALKDPKTGVHYAVSVDYKKRGLHYLWISLDGVTWRKIGNGAINGTHVLYPLHIAGEYLYMNNLRMKLFTREEALKLIYKETKPPISLTLLEDCPIVIYLKNEKPLEVIVKGKKFRNYLSPNLAWTPVNGTLEKQEEFLIFTTLSPSAVLKLKLPLEKGWYTLGLCMKSSRSWNEIAPVRVAVRTKERIYGGLAQVSTEWRPFYYVFNMPEDGTAEIAIEFNGSAVYQIGCLFLSHDLSTSKPNGEFLKGESYSKNVTLRIDGKIYPIGDLRPGEKRTIRVEKLQTLELLSGGAVDLLITESSKEEKENLNSIPLPILATVAFLAFAYLLKRLKQ</sequence>
<dbReference type="STRING" id="523849.OCC_01719"/>
<keyword evidence="1" id="KW-0812">Transmembrane</keyword>
<evidence type="ECO:0000313" key="3">
    <source>
        <dbReference type="Proteomes" id="UP000015502"/>
    </source>
</evidence>
<reference evidence="2 3" key="1">
    <citation type="journal article" date="2012" name="J. Bacteriol.">
        <title>Genome sequence of the model hyperthermophilic archaeon Thermococcus litoralis NS-C.</title>
        <authorList>
            <person name="Gardner A.F."/>
            <person name="Kumar S."/>
            <person name="Perler F.B."/>
        </authorList>
    </citation>
    <scope>NUCLEOTIDE SEQUENCE [LARGE SCALE GENOMIC DNA]</scope>
    <source>
        <strain evidence="3">ATCC 51850 / DSM 5473 / JCM 8560 / NS-C</strain>
    </source>
</reference>
<evidence type="ECO:0000256" key="1">
    <source>
        <dbReference type="SAM" id="Phobius"/>
    </source>
</evidence>
<dbReference type="GeneID" id="16549574"/>
<name>H3ZLX3_THELN</name>
<dbReference type="RefSeq" id="WP_004067526.1">
    <property type="nucleotide sequence ID" value="NC_022084.1"/>
</dbReference>
<keyword evidence="3" id="KW-1185">Reference proteome</keyword>
<dbReference type="Proteomes" id="UP000015502">
    <property type="component" value="Chromosome"/>
</dbReference>
<protein>
    <submittedName>
        <fullName evidence="2">Uncharacterized protein</fullName>
    </submittedName>
</protein>
<dbReference type="AlphaFoldDB" id="H3ZLX3"/>
<dbReference type="PaxDb" id="523849-OCC_01719"/>
<dbReference type="OrthoDB" id="88109at2157"/>
<proteinExistence type="predicted"/>
<feature type="transmembrane region" description="Helical" evidence="1">
    <location>
        <begin position="600"/>
        <end position="617"/>
    </location>
</feature>
<dbReference type="EMBL" id="CP006670">
    <property type="protein sequence ID" value="EHR79060.1"/>
    <property type="molecule type" value="Genomic_DNA"/>
</dbReference>
<dbReference type="SUPFAM" id="SSF50939">
    <property type="entry name" value="Sialidases"/>
    <property type="match status" value="1"/>
</dbReference>
<evidence type="ECO:0000313" key="2">
    <source>
        <dbReference type="EMBL" id="EHR79060.1"/>
    </source>
</evidence>
<keyword evidence="1" id="KW-0472">Membrane</keyword>
<accession>H3ZLX3</accession>
<dbReference type="HOGENOM" id="CLU_439178_0_0_2"/>
<dbReference type="KEGG" id="tlt:OCC_01719"/>
<dbReference type="InterPro" id="IPR036278">
    <property type="entry name" value="Sialidase_sf"/>
</dbReference>
<keyword evidence="1" id="KW-1133">Transmembrane helix</keyword>
<organism evidence="2 3">
    <name type="scientific">Thermococcus litoralis (strain ATCC 51850 / DSM 5473 / JCM 8560 / NS-C)</name>
    <dbReference type="NCBI Taxonomy" id="523849"/>
    <lineage>
        <taxon>Archaea</taxon>
        <taxon>Methanobacteriati</taxon>
        <taxon>Methanobacteriota</taxon>
        <taxon>Thermococci</taxon>
        <taxon>Thermococcales</taxon>
        <taxon>Thermococcaceae</taxon>
        <taxon>Thermococcus</taxon>
    </lineage>
</organism>